<dbReference type="InterPro" id="IPR002475">
    <property type="entry name" value="Bcl2-like"/>
</dbReference>
<feature type="transmembrane region" description="Helical" evidence="7">
    <location>
        <begin position="167"/>
        <end position="185"/>
    </location>
</feature>
<evidence type="ECO:0000259" key="8">
    <source>
        <dbReference type="Pfam" id="PF00452"/>
    </source>
</evidence>
<dbReference type="GO" id="GO:0042981">
    <property type="term" value="P:regulation of apoptotic process"/>
    <property type="evidence" value="ECO:0007669"/>
    <property type="project" value="InterPro"/>
</dbReference>
<evidence type="ECO:0000256" key="7">
    <source>
        <dbReference type="SAM" id="Phobius"/>
    </source>
</evidence>
<accession>A0AAE0Z3P2</accession>
<keyword evidence="5 7" id="KW-1133">Transmembrane helix</keyword>
<dbReference type="GO" id="GO:0097192">
    <property type="term" value="P:extrinsic apoptotic signaling pathway in absence of ligand"/>
    <property type="evidence" value="ECO:0007669"/>
    <property type="project" value="TreeGrafter"/>
</dbReference>
<feature type="domain" description="Bcl-2 Bcl-2 homology region 1-3" evidence="8">
    <location>
        <begin position="42"/>
        <end position="135"/>
    </location>
</feature>
<dbReference type="Pfam" id="PF00452">
    <property type="entry name" value="Bcl-2"/>
    <property type="match status" value="1"/>
</dbReference>
<dbReference type="Proteomes" id="UP001283361">
    <property type="component" value="Unassembled WGS sequence"/>
</dbReference>
<dbReference type="GO" id="GO:0051400">
    <property type="term" value="F:BH domain binding"/>
    <property type="evidence" value="ECO:0007669"/>
    <property type="project" value="TreeGrafter"/>
</dbReference>
<dbReference type="GO" id="GO:0012505">
    <property type="term" value="C:endomembrane system"/>
    <property type="evidence" value="ECO:0007669"/>
    <property type="project" value="UniProtKB-SubCell"/>
</dbReference>
<evidence type="ECO:0000313" key="10">
    <source>
        <dbReference type="Proteomes" id="UP001283361"/>
    </source>
</evidence>
<proteinExistence type="inferred from homology"/>
<gene>
    <name evidence="9" type="ORF">RRG08_010270</name>
</gene>
<comment type="similarity">
    <text evidence="2">Belongs to the Bcl-2 family.</text>
</comment>
<dbReference type="InterPro" id="IPR036834">
    <property type="entry name" value="Bcl-2-like_sf"/>
</dbReference>
<evidence type="ECO:0000256" key="6">
    <source>
        <dbReference type="ARBA" id="ARBA00023136"/>
    </source>
</evidence>
<dbReference type="GO" id="GO:0008630">
    <property type="term" value="P:intrinsic apoptotic signaling pathway in response to DNA damage"/>
    <property type="evidence" value="ECO:0007669"/>
    <property type="project" value="TreeGrafter"/>
</dbReference>
<dbReference type="PANTHER" id="PTHR11256">
    <property type="entry name" value="BCL-2 RELATED"/>
    <property type="match status" value="1"/>
</dbReference>
<dbReference type="AlphaFoldDB" id="A0AAE0Z3P2"/>
<evidence type="ECO:0000256" key="3">
    <source>
        <dbReference type="ARBA" id="ARBA00022692"/>
    </source>
</evidence>
<dbReference type="GO" id="GO:0001836">
    <property type="term" value="P:release of cytochrome c from mitochondria"/>
    <property type="evidence" value="ECO:0007669"/>
    <property type="project" value="TreeGrafter"/>
</dbReference>
<protein>
    <recommendedName>
        <fullName evidence="8">Bcl-2 Bcl-2 homology region 1-3 domain-containing protein</fullName>
    </recommendedName>
</protein>
<dbReference type="PANTHER" id="PTHR11256:SF47">
    <property type="entry name" value="BCL-2-LIKE PROTEIN 10"/>
    <property type="match status" value="1"/>
</dbReference>
<evidence type="ECO:0000256" key="2">
    <source>
        <dbReference type="ARBA" id="ARBA00009458"/>
    </source>
</evidence>
<dbReference type="SUPFAM" id="SSF56854">
    <property type="entry name" value="Bcl-2 inhibitors of programmed cell death"/>
    <property type="match status" value="1"/>
</dbReference>
<dbReference type="EMBL" id="JAWDGP010004873">
    <property type="protein sequence ID" value="KAK3761546.1"/>
    <property type="molecule type" value="Genomic_DNA"/>
</dbReference>
<dbReference type="InterPro" id="IPR026298">
    <property type="entry name" value="Bcl-2_fam"/>
</dbReference>
<dbReference type="GO" id="GO:0005741">
    <property type="term" value="C:mitochondrial outer membrane"/>
    <property type="evidence" value="ECO:0007669"/>
    <property type="project" value="TreeGrafter"/>
</dbReference>
<dbReference type="InterPro" id="IPR046371">
    <property type="entry name" value="Bcl-2_BH1-3"/>
</dbReference>
<name>A0AAE0Z3P2_9GAST</name>
<evidence type="ECO:0000256" key="1">
    <source>
        <dbReference type="ARBA" id="ARBA00004308"/>
    </source>
</evidence>
<dbReference type="Gene3D" id="1.10.437.10">
    <property type="entry name" value="Blc2-like"/>
    <property type="match status" value="1"/>
</dbReference>
<evidence type="ECO:0000256" key="4">
    <source>
        <dbReference type="ARBA" id="ARBA00022703"/>
    </source>
</evidence>
<keyword evidence="4" id="KW-0053">Apoptosis</keyword>
<organism evidence="9 10">
    <name type="scientific">Elysia crispata</name>
    <name type="common">lettuce slug</name>
    <dbReference type="NCBI Taxonomy" id="231223"/>
    <lineage>
        <taxon>Eukaryota</taxon>
        <taxon>Metazoa</taxon>
        <taxon>Spiralia</taxon>
        <taxon>Lophotrochozoa</taxon>
        <taxon>Mollusca</taxon>
        <taxon>Gastropoda</taxon>
        <taxon>Heterobranchia</taxon>
        <taxon>Euthyneura</taxon>
        <taxon>Panpulmonata</taxon>
        <taxon>Sacoglossa</taxon>
        <taxon>Placobranchoidea</taxon>
        <taxon>Plakobranchidae</taxon>
        <taxon>Elysia</taxon>
    </lineage>
</organism>
<sequence>MTKAQIDTIVRYMLRTHVGHKTENATTDRVTDKHMHLVSLTMRRSCDELTEKHRACLDNMYRSLERHSGVPYSRAGYVDLYERRRVYEDLCDEIFQDDINWGRIISAFSLINRMFCVWVEDDRRFITDCIARKVGWWIDTSEKNGGGGGWKTFADVYKESRTSTTNVVGNLVTIALSALGLYVTVRRLL</sequence>
<keyword evidence="6 7" id="KW-0472">Membrane</keyword>
<comment type="caution">
    <text evidence="9">The sequence shown here is derived from an EMBL/GenBank/DDBJ whole genome shotgun (WGS) entry which is preliminary data.</text>
</comment>
<reference evidence="9" key="1">
    <citation type="journal article" date="2023" name="G3 (Bethesda)">
        <title>A reference genome for the long-term kleptoplast-retaining sea slug Elysia crispata morphotype clarki.</title>
        <authorList>
            <person name="Eastman K.E."/>
            <person name="Pendleton A.L."/>
            <person name="Shaikh M.A."/>
            <person name="Suttiyut T."/>
            <person name="Ogas R."/>
            <person name="Tomko P."/>
            <person name="Gavelis G."/>
            <person name="Widhalm J.R."/>
            <person name="Wisecaver J.H."/>
        </authorList>
    </citation>
    <scope>NUCLEOTIDE SEQUENCE</scope>
    <source>
        <strain evidence="9">ECLA1</strain>
    </source>
</reference>
<evidence type="ECO:0000313" key="9">
    <source>
        <dbReference type="EMBL" id="KAK3761546.1"/>
    </source>
</evidence>
<comment type="subcellular location">
    <subcellularLocation>
        <location evidence="1">Endomembrane system</location>
    </subcellularLocation>
</comment>
<dbReference type="PROSITE" id="PS50062">
    <property type="entry name" value="BCL2_FAMILY"/>
    <property type="match status" value="1"/>
</dbReference>
<keyword evidence="3 7" id="KW-0812">Transmembrane</keyword>
<evidence type="ECO:0000256" key="5">
    <source>
        <dbReference type="ARBA" id="ARBA00022989"/>
    </source>
</evidence>
<keyword evidence="10" id="KW-1185">Reference proteome</keyword>